<dbReference type="STRING" id="408015.SXIM_26730"/>
<dbReference type="HOGENOM" id="CLU_863104_0_0_11"/>
<gene>
    <name evidence="4" type="ORF">SXIM_26730</name>
</gene>
<protein>
    <submittedName>
        <fullName evidence="4">Membrane protein</fullName>
    </submittedName>
</protein>
<dbReference type="KEGG" id="sxi:SXIM_26730"/>
<sequence>MHPEPADIAALDDDLHPAAEARRLRAHLADCQECRQVQQELQLLRQELAQMAAPEMPPDVAARIDAALAAEAATTPVGGRRFRALVSRETGRWPRLALAAVGTVVALGLGTIVVQGLNLGGTGATDESATEAAADGAEDPLEHQVRELLAEADVPQYADILESGEAGALAEESDRESGVPVPETTEAAEPGGNDSFGAASAPIPSCVESAIGRTEDPLAVEPDRYEGNDAYLVLLPHSVDPLRVDAYVVDADCVSASPPVEGEVLAKESYPLDR</sequence>
<evidence type="ECO:0000256" key="3">
    <source>
        <dbReference type="SAM" id="MobiDB-lite"/>
    </source>
</evidence>
<dbReference type="EMBL" id="CP009922">
    <property type="protein sequence ID" value="AKG44057.1"/>
    <property type="molecule type" value="Genomic_DNA"/>
</dbReference>
<feature type="region of interest" description="Disordered" evidence="3">
    <location>
        <begin position="166"/>
        <end position="200"/>
    </location>
</feature>
<evidence type="ECO:0000256" key="1">
    <source>
        <dbReference type="ARBA" id="ARBA00023015"/>
    </source>
</evidence>
<proteinExistence type="predicted"/>
<evidence type="ECO:0000313" key="5">
    <source>
        <dbReference type="Proteomes" id="UP000034034"/>
    </source>
</evidence>
<organism evidence="4 5">
    <name type="scientific">Streptomyces xiamenensis</name>
    <dbReference type="NCBI Taxonomy" id="408015"/>
    <lineage>
        <taxon>Bacteria</taxon>
        <taxon>Bacillati</taxon>
        <taxon>Actinomycetota</taxon>
        <taxon>Actinomycetes</taxon>
        <taxon>Kitasatosporales</taxon>
        <taxon>Streptomycetaceae</taxon>
        <taxon>Streptomyces</taxon>
    </lineage>
</organism>
<keyword evidence="5" id="KW-1185">Reference proteome</keyword>
<dbReference type="Gene3D" id="1.10.10.1320">
    <property type="entry name" value="Anti-sigma factor, zinc-finger domain"/>
    <property type="match status" value="1"/>
</dbReference>
<keyword evidence="1" id="KW-0805">Transcription regulation</keyword>
<accession>A0A0F7FVX7</accession>
<evidence type="ECO:0000256" key="2">
    <source>
        <dbReference type="ARBA" id="ARBA00023163"/>
    </source>
</evidence>
<dbReference type="InterPro" id="IPR041916">
    <property type="entry name" value="Anti_sigma_zinc_sf"/>
</dbReference>
<name>A0A0F7FVX7_9ACTN</name>
<keyword evidence="2" id="KW-0804">Transcription</keyword>
<evidence type="ECO:0000313" key="4">
    <source>
        <dbReference type="EMBL" id="AKG44057.1"/>
    </source>
</evidence>
<reference evidence="4" key="1">
    <citation type="submission" date="2019-08" db="EMBL/GenBank/DDBJ databases">
        <title>Complete genome sequence of a mangrove-derived Streptomyces xiamenensis.</title>
        <authorList>
            <person name="Xu J."/>
        </authorList>
    </citation>
    <scope>NUCLEOTIDE SEQUENCE</scope>
    <source>
        <strain evidence="4">318</strain>
    </source>
</reference>
<dbReference type="PATRIC" id="fig|408015.6.peg.2709"/>
<dbReference type="AlphaFoldDB" id="A0A0F7FVX7"/>
<dbReference type="Proteomes" id="UP000034034">
    <property type="component" value="Chromosome"/>
</dbReference>